<protein>
    <submittedName>
        <fullName evidence="3">Cupin domain-containing protein</fullName>
    </submittedName>
</protein>
<feature type="domain" description="Cupin type-2" evidence="2">
    <location>
        <begin position="50"/>
        <end position="114"/>
    </location>
</feature>
<evidence type="ECO:0000256" key="1">
    <source>
        <dbReference type="ARBA" id="ARBA00022723"/>
    </source>
</evidence>
<dbReference type="InterPro" id="IPR013096">
    <property type="entry name" value="Cupin_2"/>
</dbReference>
<dbReference type="SUPFAM" id="SSF51182">
    <property type="entry name" value="RmlC-like cupins"/>
    <property type="match status" value="1"/>
</dbReference>
<evidence type="ECO:0000313" key="4">
    <source>
        <dbReference type="Proteomes" id="UP000620075"/>
    </source>
</evidence>
<proteinExistence type="predicted"/>
<dbReference type="RefSeq" id="WP_338182376.1">
    <property type="nucleotide sequence ID" value="NZ_JAEKNQ010000059.1"/>
</dbReference>
<dbReference type="AlphaFoldDB" id="A0A934NER4"/>
<evidence type="ECO:0000259" key="2">
    <source>
        <dbReference type="Pfam" id="PF07883"/>
    </source>
</evidence>
<dbReference type="InterPro" id="IPR014710">
    <property type="entry name" value="RmlC-like_jellyroll"/>
</dbReference>
<dbReference type="Gene3D" id="2.60.120.10">
    <property type="entry name" value="Jelly Rolls"/>
    <property type="match status" value="1"/>
</dbReference>
<name>A0A934NER4_9BACT</name>
<accession>A0A934NER4</accession>
<dbReference type="InterPro" id="IPR051610">
    <property type="entry name" value="GPI/OXD"/>
</dbReference>
<dbReference type="InterPro" id="IPR011051">
    <property type="entry name" value="RmlC_Cupin_sf"/>
</dbReference>
<evidence type="ECO:0000313" key="3">
    <source>
        <dbReference type="EMBL" id="MBJ7604548.1"/>
    </source>
</evidence>
<dbReference type="PANTHER" id="PTHR35848">
    <property type="entry name" value="OXALATE-BINDING PROTEIN"/>
    <property type="match status" value="1"/>
</dbReference>
<dbReference type="EMBL" id="JAEKNQ010000059">
    <property type="protein sequence ID" value="MBJ7604548.1"/>
    <property type="molecule type" value="Genomic_DNA"/>
</dbReference>
<reference evidence="3 4" key="1">
    <citation type="submission" date="2020-10" db="EMBL/GenBank/DDBJ databases">
        <title>Ca. Dormibacterota MAGs.</title>
        <authorList>
            <person name="Montgomery K."/>
        </authorList>
    </citation>
    <scope>NUCLEOTIDE SEQUENCE [LARGE SCALE GENOMIC DNA]</scope>
    <source>
        <strain evidence="3">SC8811_S16_3</strain>
    </source>
</reference>
<comment type="caution">
    <text evidence="3">The sequence shown here is derived from an EMBL/GenBank/DDBJ whole genome shotgun (WGS) entry which is preliminary data.</text>
</comment>
<dbReference type="Proteomes" id="UP000620075">
    <property type="component" value="Unassembled WGS sequence"/>
</dbReference>
<organism evidence="3 4">
    <name type="scientific">Candidatus Dormiibacter inghamiae</name>
    <dbReference type="NCBI Taxonomy" id="3127013"/>
    <lineage>
        <taxon>Bacteria</taxon>
        <taxon>Bacillati</taxon>
        <taxon>Candidatus Dormiibacterota</taxon>
        <taxon>Candidatus Dormibacteria</taxon>
        <taxon>Candidatus Dormibacterales</taxon>
        <taxon>Candidatus Dormibacteraceae</taxon>
        <taxon>Candidatus Dormiibacter</taxon>
    </lineage>
</organism>
<dbReference type="GO" id="GO:0046872">
    <property type="term" value="F:metal ion binding"/>
    <property type="evidence" value="ECO:0007669"/>
    <property type="project" value="UniProtKB-KW"/>
</dbReference>
<sequence>MADGKSHFMTTIDDVAPQPVRAEQGWVGMDIRFPLPPEVADEARVALFRALFPPGSQHSAHIHPNADEFFYVIRGRAEIGSGDESHQVGAGTVEFVRRGAVHWLRNLDSREEVEVFGGYLGVANLQEAGYEYVGKAGNQRQT</sequence>
<keyword evidence="1" id="KW-0479">Metal-binding</keyword>
<dbReference type="Pfam" id="PF07883">
    <property type="entry name" value="Cupin_2"/>
    <property type="match status" value="1"/>
</dbReference>
<gene>
    <name evidence="3" type="ORF">JF888_15440</name>
</gene>